<evidence type="ECO:0000313" key="4">
    <source>
        <dbReference type="EMBL" id="MDC2237672.1"/>
    </source>
</evidence>
<dbReference type="GO" id="GO:0070291">
    <property type="term" value="P:N-acylethanolamine metabolic process"/>
    <property type="evidence" value="ECO:0007669"/>
    <property type="project" value="TreeGrafter"/>
</dbReference>
<name>A0A0P0FGV8_BACT4</name>
<reference evidence="5 7" key="2">
    <citation type="submission" date="2021-06" db="EMBL/GenBank/DDBJ databases">
        <title>Interrogation of the integrated mobile genetic elements in gut-associated Bacteroides with a consensus prediction approach.</title>
        <authorList>
            <person name="Campbell D.E."/>
            <person name="Leigh J.R."/>
            <person name="Kim T."/>
            <person name="England W."/>
            <person name="Whitaker R.J."/>
            <person name="Degnan P.H."/>
        </authorList>
    </citation>
    <scope>NUCLEOTIDE SEQUENCE [LARGE SCALE GENOMIC DNA]</scope>
    <source>
        <strain evidence="5 7">WAL8669</strain>
    </source>
</reference>
<dbReference type="Proteomes" id="UP001156218">
    <property type="component" value="Chromosome"/>
</dbReference>
<dbReference type="Pfam" id="PF03009">
    <property type="entry name" value="GDPD"/>
    <property type="match status" value="1"/>
</dbReference>
<sequence>MKNQKSTLLLIICCLSTCIVTAQQHVETIKNTFLNPKSNKVLVVAHRGNWRSAPENSTAAIDSAIAMKVDIVEIDIQKTKDGQLILMHDNTLDRTTTGKGEIKNWTLADIKKLKLKDKDGKVTNYVVPTLEEALLTAKGKIMVNLDKAYDIFDDVYAILEKTETQNQVIMKGGQPIETVKREFGSYLDKVLYMPVIDLGNKEAEKIITDYLKELRPAAFEIIYSDPKNPLPPKIKQLLFKKSLIWYNTLWGSLAGNHDDNLALTDPEKSYGYLIEQLGARILQTDQPAYLLDYLRKKGWHN</sequence>
<feature type="signal peptide" evidence="1">
    <location>
        <begin position="1"/>
        <end position="22"/>
    </location>
</feature>
<dbReference type="GO" id="GO:0006644">
    <property type="term" value="P:phospholipid metabolic process"/>
    <property type="evidence" value="ECO:0007669"/>
    <property type="project" value="TreeGrafter"/>
</dbReference>
<dbReference type="CDD" id="cd08566">
    <property type="entry name" value="GDPD_AtGDE_like"/>
    <property type="match status" value="1"/>
</dbReference>
<reference evidence="4" key="3">
    <citation type="submission" date="2022-10" db="EMBL/GenBank/DDBJ databases">
        <title>Human gut microbiome strain richness.</title>
        <authorList>
            <person name="Chen-Liaw A."/>
        </authorList>
    </citation>
    <scope>NUCLEOTIDE SEQUENCE</scope>
    <source>
        <strain evidence="4">1001283st1_A3_1001283B150304_161114</strain>
    </source>
</reference>
<dbReference type="Gene3D" id="3.20.20.190">
    <property type="entry name" value="Phosphatidylinositol (PI) phosphodiesterase"/>
    <property type="match status" value="1"/>
</dbReference>
<evidence type="ECO:0000313" key="6">
    <source>
        <dbReference type="Proteomes" id="UP000782901"/>
    </source>
</evidence>
<feature type="domain" description="GP-PDE" evidence="2">
    <location>
        <begin position="41"/>
        <end position="294"/>
    </location>
</feature>
<dbReference type="InterPro" id="IPR030395">
    <property type="entry name" value="GP_PDE_dom"/>
</dbReference>
<dbReference type="RefSeq" id="WP_008767408.1">
    <property type="nucleotide sequence ID" value="NZ_BAABXH010000001.1"/>
</dbReference>
<dbReference type="PROSITE" id="PS51704">
    <property type="entry name" value="GP_PDE"/>
    <property type="match status" value="1"/>
</dbReference>
<dbReference type="PANTHER" id="PTHR46320:SF1">
    <property type="entry name" value="GLYCEROPHOSPHODIESTER PHOSPHODIESTERASE 1"/>
    <property type="match status" value="1"/>
</dbReference>
<reference evidence="3" key="1">
    <citation type="submission" date="2021-02" db="EMBL/GenBank/DDBJ databases">
        <title>Infant gut strain persistence is associated with maternal origin, phylogeny, and functional potential including surface adhesion and iron acquisition.</title>
        <authorList>
            <person name="Lou Y.C."/>
        </authorList>
    </citation>
    <scope>NUCLEOTIDE SEQUENCE</scope>
    <source>
        <strain evidence="3">L3_082_243G1_dasL3_082_243G1_maxbin2.maxbin.015s ta_sub</strain>
    </source>
</reference>
<dbReference type="EMBL" id="JAQNVG010000033">
    <property type="protein sequence ID" value="MDC2237672.1"/>
    <property type="molecule type" value="Genomic_DNA"/>
</dbReference>
<dbReference type="KEGG" id="btho:Btheta7330_05137"/>
<evidence type="ECO:0000256" key="1">
    <source>
        <dbReference type="SAM" id="SignalP"/>
    </source>
</evidence>
<dbReference type="Proteomes" id="UP001217776">
    <property type="component" value="Unassembled WGS sequence"/>
</dbReference>
<dbReference type="PANTHER" id="PTHR46320">
    <property type="entry name" value="GLYCEROPHOSPHODIESTER PHOSPHODIESTERASE 1"/>
    <property type="match status" value="1"/>
</dbReference>
<gene>
    <name evidence="3" type="ORF">KHY35_00535</name>
    <name evidence="5" type="ORF">KQP68_19120</name>
    <name evidence="4" type="ORF">PO127_18190</name>
</gene>
<protein>
    <submittedName>
        <fullName evidence="3">Glycerophosphodiester phosphodiesterase family protein</fullName>
    </submittedName>
</protein>
<dbReference type="InterPro" id="IPR032160">
    <property type="entry name" value="DUF4996"/>
</dbReference>
<keyword evidence="1" id="KW-0732">Signal</keyword>
<evidence type="ECO:0000259" key="2">
    <source>
        <dbReference type="PROSITE" id="PS51704"/>
    </source>
</evidence>
<dbReference type="Pfam" id="PF16387">
    <property type="entry name" value="DUF4996"/>
    <property type="match status" value="1"/>
</dbReference>
<evidence type="ECO:0000313" key="5">
    <source>
        <dbReference type="EMBL" id="UYU65670.1"/>
    </source>
</evidence>
<dbReference type="AlphaFoldDB" id="A0A0P0FGV8"/>
<dbReference type="GO" id="GO:0006580">
    <property type="term" value="P:ethanolamine metabolic process"/>
    <property type="evidence" value="ECO:0007669"/>
    <property type="project" value="TreeGrafter"/>
</dbReference>
<evidence type="ECO:0000313" key="3">
    <source>
        <dbReference type="EMBL" id="MBS5409196.1"/>
    </source>
</evidence>
<evidence type="ECO:0000313" key="7">
    <source>
        <dbReference type="Proteomes" id="UP001156218"/>
    </source>
</evidence>
<proteinExistence type="predicted"/>
<dbReference type="GO" id="GO:0008889">
    <property type="term" value="F:glycerophosphodiester phosphodiesterase activity"/>
    <property type="evidence" value="ECO:0007669"/>
    <property type="project" value="TreeGrafter"/>
</dbReference>
<feature type="chain" id="PRO_5002964701" evidence="1">
    <location>
        <begin position="23"/>
        <end position="301"/>
    </location>
</feature>
<accession>A0A0P0FGV8</accession>
<dbReference type="InterPro" id="IPR017946">
    <property type="entry name" value="PLC-like_Pdiesterase_TIM-brl"/>
</dbReference>
<dbReference type="GO" id="GO:0005886">
    <property type="term" value="C:plasma membrane"/>
    <property type="evidence" value="ECO:0007669"/>
    <property type="project" value="TreeGrafter"/>
</dbReference>
<dbReference type="Proteomes" id="UP000782901">
    <property type="component" value="Unassembled WGS sequence"/>
</dbReference>
<accession>C6IJG9</accession>
<dbReference type="EMBL" id="JAGZEE010000001">
    <property type="protein sequence ID" value="MBS5409196.1"/>
    <property type="molecule type" value="Genomic_DNA"/>
</dbReference>
<dbReference type="EMBL" id="CP083680">
    <property type="protein sequence ID" value="UYU65670.1"/>
    <property type="molecule type" value="Genomic_DNA"/>
</dbReference>
<organism evidence="3 6">
    <name type="scientific">Bacteroides thetaiotaomicron</name>
    <dbReference type="NCBI Taxonomy" id="818"/>
    <lineage>
        <taxon>Bacteria</taxon>
        <taxon>Pseudomonadati</taxon>
        <taxon>Bacteroidota</taxon>
        <taxon>Bacteroidia</taxon>
        <taxon>Bacteroidales</taxon>
        <taxon>Bacteroidaceae</taxon>
        <taxon>Bacteroides</taxon>
    </lineage>
</organism>
<dbReference type="SUPFAM" id="SSF51695">
    <property type="entry name" value="PLC-like phosphodiesterases"/>
    <property type="match status" value="1"/>
</dbReference>